<accession>O07814</accession>
<dbReference type="EMBL" id="AF003196">
    <property type="protein sequence ID" value="AAB61229.1"/>
    <property type="molecule type" value="Genomic_DNA"/>
</dbReference>
<dbReference type="AlphaFoldDB" id="O07814"/>
<name>O07814_NEIGO</name>
<evidence type="ECO:0000313" key="1">
    <source>
        <dbReference type="EMBL" id="AAB61229.1"/>
    </source>
</evidence>
<protein>
    <submittedName>
        <fullName evidence="1">Uncharacterized protein</fullName>
    </submittedName>
</protein>
<sequence length="36" mass="3925">MGSNALSNWKSPRGFWVGRRKSGSIGKATAQQSKVF</sequence>
<reference evidence="1" key="1">
    <citation type="journal article" date="1998" name="DNA Seq.">
        <title>Nucleotide sequence of a three gene cluster in Neisseria Gonorrhoeae encoding ribosomal proteins S6, S18, and L9.</title>
        <authorList>
            <person name="Ropp P.A."/>
            <person name="Nicholas R.A."/>
        </authorList>
    </citation>
    <scope>NUCLEOTIDE SEQUENCE</scope>
    <source>
        <strain evidence="1">FA19</strain>
    </source>
</reference>
<proteinExistence type="predicted"/>
<organism evidence="1">
    <name type="scientific">Neisseria gonorrhoeae</name>
    <dbReference type="NCBI Taxonomy" id="485"/>
    <lineage>
        <taxon>Bacteria</taxon>
        <taxon>Pseudomonadati</taxon>
        <taxon>Pseudomonadota</taxon>
        <taxon>Betaproteobacteria</taxon>
        <taxon>Neisseriales</taxon>
        <taxon>Neisseriaceae</taxon>
        <taxon>Neisseria</taxon>
    </lineage>
</organism>